<dbReference type="RefSeq" id="WP_153749200.1">
    <property type="nucleotide sequence ID" value="NZ_BAAADI010000005.1"/>
</dbReference>
<evidence type="ECO:0000313" key="2">
    <source>
        <dbReference type="Proteomes" id="UP000466730"/>
    </source>
</evidence>
<keyword evidence="2" id="KW-1185">Reference proteome</keyword>
<sequence length="143" mass="16063">MSIPEIDLPNLKRAIVMRLDREAKEHSKGHQKSYANRYSMRSSDGALVELIFEKGDKSPANLWVKEDFVRDLLDGSIPFTISPASQLYQTVGKTGEKQYGRHSALEDMMQLGKADLVCFALRNMADLDRVLAALAQVTRPIRA</sequence>
<gene>
    <name evidence="1" type="ORF">GH815_12995</name>
</gene>
<proteinExistence type="predicted"/>
<evidence type="ECO:0000313" key="1">
    <source>
        <dbReference type="EMBL" id="MRH21912.1"/>
    </source>
</evidence>
<protein>
    <submittedName>
        <fullName evidence="1">Uncharacterized protein</fullName>
    </submittedName>
</protein>
<dbReference type="Proteomes" id="UP000466730">
    <property type="component" value="Unassembled WGS sequence"/>
</dbReference>
<dbReference type="EMBL" id="WJPO01000021">
    <property type="protein sequence ID" value="MRH21912.1"/>
    <property type="molecule type" value="Genomic_DNA"/>
</dbReference>
<reference evidence="1 2" key="1">
    <citation type="submission" date="2019-11" db="EMBL/GenBank/DDBJ databases">
        <title>Draft Whole-Genome sequence of the marine photosynthetic bacterium Rhodovulum strictum DSM 11289.</title>
        <authorList>
            <person name="Kyndt J.A."/>
            <person name="Meyer T.E."/>
        </authorList>
    </citation>
    <scope>NUCLEOTIDE SEQUENCE [LARGE SCALE GENOMIC DNA]</scope>
    <source>
        <strain evidence="1 2">DSM 11289</strain>
    </source>
</reference>
<dbReference type="AlphaFoldDB" id="A0A844BLM7"/>
<comment type="caution">
    <text evidence="1">The sequence shown here is derived from an EMBL/GenBank/DDBJ whole genome shotgun (WGS) entry which is preliminary data.</text>
</comment>
<organism evidence="1 2">
    <name type="scientific">Rhodovulum strictum</name>
    <dbReference type="NCBI Taxonomy" id="58314"/>
    <lineage>
        <taxon>Bacteria</taxon>
        <taxon>Pseudomonadati</taxon>
        <taxon>Pseudomonadota</taxon>
        <taxon>Alphaproteobacteria</taxon>
        <taxon>Rhodobacterales</taxon>
        <taxon>Paracoccaceae</taxon>
        <taxon>Rhodovulum</taxon>
    </lineage>
</organism>
<dbReference type="OrthoDB" id="7846551at2"/>
<accession>A0A844BLM7</accession>
<name>A0A844BLM7_9RHOB</name>